<keyword evidence="2" id="KW-1185">Reference proteome</keyword>
<dbReference type="AlphaFoldDB" id="A0AAV7N876"/>
<name>A0AAV7N876_PLEWA</name>
<evidence type="ECO:0000313" key="1">
    <source>
        <dbReference type="EMBL" id="KAJ1111414.1"/>
    </source>
</evidence>
<organism evidence="1 2">
    <name type="scientific">Pleurodeles waltl</name>
    <name type="common">Iberian ribbed newt</name>
    <dbReference type="NCBI Taxonomy" id="8319"/>
    <lineage>
        <taxon>Eukaryota</taxon>
        <taxon>Metazoa</taxon>
        <taxon>Chordata</taxon>
        <taxon>Craniata</taxon>
        <taxon>Vertebrata</taxon>
        <taxon>Euteleostomi</taxon>
        <taxon>Amphibia</taxon>
        <taxon>Batrachia</taxon>
        <taxon>Caudata</taxon>
        <taxon>Salamandroidea</taxon>
        <taxon>Salamandridae</taxon>
        <taxon>Pleurodelinae</taxon>
        <taxon>Pleurodeles</taxon>
    </lineage>
</organism>
<accession>A0AAV7N876</accession>
<protein>
    <submittedName>
        <fullName evidence="1">Uncharacterized protein</fullName>
    </submittedName>
</protein>
<dbReference type="Proteomes" id="UP001066276">
    <property type="component" value="Chromosome 9"/>
</dbReference>
<dbReference type="EMBL" id="JANPWB010000013">
    <property type="protein sequence ID" value="KAJ1111414.1"/>
    <property type="molecule type" value="Genomic_DNA"/>
</dbReference>
<proteinExistence type="predicted"/>
<gene>
    <name evidence="1" type="ORF">NDU88_008738</name>
</gene>
<evidence type="ECO:0000313" key="2">
    <source>
        <dbReference type="Proteomes" id="UP001066276"/>
    </source>
</evidence>
<reference evidence="1" key="1">
    <citation type="journal article" date="2022" name="bioRxiv">
        <title>Sequencing and chromosome-scale assembly of the giantPleurodeles waltlgenome.</title>
        <authorList>
            <person name="Brown T."/>
            <person name="Elewa A."/>
            <person name="Iarovenko S."/>
            <person name="Subramanian E."/>
            <person name="Araus A.J."/>
            <person name="Petzold A."/>
            <person name="Susuki M."/>
            <person name="Suzuki K.-i.T."/>
            <person name="Hayashi T."/>
            <person name="Toyoda A."/>
            <person name="Oliveira C."/>
            <person name="Osipova E."/>
            <person name="Leigh N.D."/>
            <person name="Simon A."/>
            <person name="Yun M.H."/>
        </authorList>
    </citation>
    <scope>NUCLEOTIDE SEQUENCE</scope>
    <source>
        <strain evidence="1">20211129_DDA</strain>
        <tissue evidence="1">Liver</tissue>
    </source>
</reference>
<sequence length="78" mass="8786">MRTRLDTLDNEHVQMTRPGEERAVPVRRVYIATNKSGSRARNLCSKARKETGVGAQGWHFYAALLWHFLDGMKPCGAA</sequence>
<comment type="caution">
    <text evidence="1">The sequence shown here is derived from an EMBL/GenBank/DDBJ whole genome shotgun (WGS) entry which is preliminary data.</text>
</comment>